<dbReference type="EMBL" id="JOTD01000037">
    <property type="protein sequence ID" value="KFM18852.1"/>
    <property type="molecule type" value="Genomic_DNA"/>
</dbReference>
<accession>A0A087RZE8</accession>
<protein>
    <submittedName>
        <fullName evidence="2">NHL repeat-containing protein</fullName>
    </submittedName>
</protein>
<evidence type="ECO:0000256" key="1">
    <source>
        <dbReference type="ARBA" id="ARBA00022737"/>
    </source>
</evidence>
<dbReference type="InterPro" id="IPR001258">
    <property type="entry name" value="NHL_repeat"/>
</dbReference>
<gene>
    <name evidence="2" type="ORF">SCCGRSA3_00881</name>
</gene>
<organism evidence="2 3">
    <name type="scientific">Marine Group I thaumarchaeote SCGC RSA3</name>
    <dbReference type="NCBI Taxonomy" id="1503183"/>
    <lineage>
        <taxon>Archaea</taxon>
        <taxon>Nitrososphaerota</taxon>
        <taxon>Marine Group I</taxon>
    </lineage>
</organism>
<evidence type="ECO:0000313" key="2">
    <source>
        <dbReference type="EMBL" id="KFM18852.1"/>
    </source>
</evidence>
<proteinExistence type="predicted"/>
<reference evidence="2 3" key="1">
    <citation type="submission" date="2014-06" db="EMBL/GenBank/DDBJ databases">
        <authorList>
            <person name="Ngugi D.K."/>
            <person name="Blom J."/>
            <person name="Alam I."/>
            <person name="Rashid M."/>
            <person name="Baalawi W."/>
            <person name="Zhang G."/>
            <person name="Hikmawan T."/>
            <person name="Guan Y."/>
            <person name="Antunes A."/>
            <person name="Siam R."/>
            <person name="El-Dorry H."/>
            <person name="Bajic V."/>
            <person name="Stingl U."/>
        </authorList>
    </citation>
    <scope>NUCLEOTIDE SEQUENCE [LARGE SCALE GENOMIC DNA]</scope>
    <source>
        <strain evidence="2">SCGC RSA3</strain>
    </source>
</reference>
<comment type="caution">
    <text evidence="2">The sequence shown here is derived from an EMBL/GenBank/DDBJ whole genome shotgun (WGS) entry which is preliminary data.</text>
</comment>
<keyword evidence="3" id="KW-1185">Reference proteome</keyword>
<dbReference type="InterPro" id="IPR011042">
    <property type="entry name" value="6-blade_b-propeller_TolB-like"/>
</dbReference>
<dbReference type="Gene3D" id="2.120.10.30">
    <property type="entry name" value="TolB, C-terminal domain"/>
    <property type="match status" value="1"/>
</dbReference>
<evidence type="ECO:0000313" key="3">
    <source>
        <dbReference type="Proteomes" id="UP000029383"/>
    </source>
</evidence>
<dbReference type="PROSITE" id="PS51125">
    <property type="entry name" value="NHL"/>
    <property type="match status" value="1"/>
</dbReference>
<name>A0A087RZE8_9ARCH</name>
<keyword evidence="1" id="KW-0677">Repeat</keyword>
<dbReference type="SUPFAM" id="SSF63829">
    <property type="entry name" value="Calcium-dependent phosphotriesterase"/>
    <property type="match status" value="1"/>
</dbReference>
<dbReference type="Proteomes" id="UP000029383">
    <property type="component" value="Unassembled WGS sequence"/>
</dbReference>
<dbReference type="AlphaFoldDB" id="A0A087RZE8"/>
<sequence length="106" mass="12120">MKTLPVIVTTLSVILVSSTLTPSFALGEYDYLSEWGEFGIYTPGFFSYPEYIAVDEDGNSYISDLGNKRIQKFSSDGQYISHWGGYWKPKNPEIHIGWRICLIVWN</sequence>